<evidence type="ECO:0000256" key="1">
    <source>
        <dbReference type="ARBA" id="ARBA00022722"/>
    </source>
</evidence>
<dbReference type="PANTHER" id="PTHR42646">
    <property type="entry name" value="FLAP ENDONUCLEASE XNI"/>
    <property type="match status" value="1"/>
</dbReference>
<evidence type="ECO:0000256" key="3">
    <source>
        <dbReference type="ARBA" id="ARBA00023125"/>
    </source>
</evidence>
<dbReference type="SUPFAM" id="SSF47807">
    <property type="entry name" value="5' to 3' exonuclease, C-terminal subdomain"/>
    <property type="match status" value="1"/>
</dbReference>
<dbReference type="PANTHER" id="PTHR42646:SF2">
    <property type="entry name" value="5'-3' EXONUCLEASE FAMILY PROTEIN"/>
    <property type="match status" value="1"/>
</dbReference>
<dbReference type="InterPro" id="IPR029060">
    <property type="entry name" value="PIN-like_dom_sf"/>
</dbReference>
<dbReference type="SUPFAM" id="SSF88723">
    <property type="entry name" value="PIN domain-like"/>
    <property type="match status" value="1"/>
</dbReference>
<evidence type="ECO:0000256" key="4">
    <source>
        <dbReference type="ARBA" id="ARBA00049957"/>
    </source>
</evidence>
<dbReference type="InterPro" id="IPR020045">
    <property type="entry name" value="DNA_polI_H3TH"/>
</dbReference>
<gene>
    <name evidence="7" type="ORF">IPU22_07195</name>
</gene>
<dbReference type="EMBL" id="CP063367">
    <property type="protein sequence ID" value="QUM68371.1"/>
    <property type="molecule type" value="Genomic_DNA"/>
</dbReference>
<keyword evidence="3" id="KW-0238">DNA-binding</keyword>
<dbReference type="InterPro" id="IPR008918">
    <property type="entry name" value="HhH2"/>
</dbReference>
<sequence length="293" mass="33244">MTHKLLLIDGMALLFRHFYATSVHKNFMRNTNGTPTNGTQGFVRHVYSAIRDVEPTHVAVCWDMGKATFRNDMFDGYKQNRPAPPEELIPQFDHVQHISESLGFLNIGVENYEADDVIGTLTHAYAQSSDHEVYVITGDRDLLQCVSDNVYVWLIKKGFTEYSKYDRARFESEYQLQPPQLIDVKAFMGDTADGYPGVKGIGEKTAIKLIQQYGSVEEVIANVSQLTPGQQKKIAQDMENLRLSKQLATIALNVPLSIDTLFEQMAHHVELNHVLAVLEQHELFVSKRFVQNL</sequence>
<dbReference type="SMART" id="SM00475">
    <property type="entry name" value="53EXOc"/>
    <property type="match status" value="1"/>
</dbReference>
<dbReference type="RefSeq" id="WP_212574437.1">
    <property type="nucleotide sequence ID" value="NZ_CP063367.1"/>
</dbReference>
<dbReference type="InterPro" id="IPR020046">
    <property type="entry name" value="5-3_exonucl_a-hlix_arch_N"/>
</dbReference>
<organism evidence="7 8">
    <name type="scientific">Staphylococcus delphini</name>
    <dbReference type="NCBI Taxonomy" id="53344"/>
    <lineage>
        <taxon>Bacteria</taxon>
        <taxon>Bacillati</taxon>
        <taxon>Bacillota</taxon>
        <taxon>Bacilli</taxon>
        <taxon>Bacillales</taxon>
        <taxon>Staphylococcaceae</taxon>
        <taxon>Staphylococcus</taxon>
        <taxon>Staphylococcus intermedius group</taxon>
    </lineage>
</organism>
<dbReference type="Gene3D" id="3.40.50.1010">
    <property type="entry name" value="5'-nuclease"/>
    <property type="match status" value="1"/>
</dbReference>
<dbReference type="AlphaFoldDB" id="A0AAQ0D521"/>
<dbReference type="GO" id="GO:0003677">
    <property type="term" value="F:DNA binding"/>
    <property type="evidence" value="ECO:0007669"/>
    <property type="project" value="UniProtKB-KW"/>
</dbReference>
<evidence type="ECO:0000256" key="5">
    <source>
        <dbReference type="ARBA" id="ARBA00050026"/>
    </source>
</evidence>
<evidence type="ECO:0000259" key="6">
    <source>
        <dbReference type="SMART" id="SM00475"/>
    </source>
</evidence>
<evidence type="ECO:0000313" key="8">
    <source>
        <dbReference type="Proteomes" id="UP000675994"/>
    </source>
</evidence>
<dbReference type="Proteomes" id="UP000675994">
    <property type="component" value="Chromosome"/>
</dbReference>
<keyword evidence="1" id="KW-0540">Nuclease</keyword>
<dbReference type="Pfam" id="PF02739">
    <property type="entry name" value="5_3_exonuc_N"/>
    <property type="match status" value="1"/>
</dbReference>
<proteinExistence type="predicted"/>
<protein>
    <recommendedName>
        <fullName evidence="5">5'-3' exonuclease</fullName>
    </recommendedName>
</protein>
<comment type="function">
    <text evidence="4">5'-3' exonuclease acting preferentially on double-stranded DNA.</text>
</comment>
<evidence type="ECO:0000256" key="2">
    <source>
        <dbReference type="ARBA" id="ARBA00022801"/>
    </source>
</evidence>
<dbReference type="FunFam" id="1.10.150.20:FF:000003">
    <property type="entry name" value="DNA polymerase I"/>
    <property type="match status" value="1"/>
</dbReference>
<name>A0AAQ0D521_9STAP</name>
<dbReference type="SMART" id="SM00279">
    <property type="entry name" value="HhH2"/>
    <property type="match status" value="1"/>
</dbReference>
<keyword evidence="7" id="KW-0269">Exonuclease</keyword>
<dbReference type="GO" id="GO:0017108">
    <property type="term" value="F:5'-flap endonuclease activity"/>
    <property type="evidence" value="ECO:0007669"/>
    <property type="project" value="InterPro"/>
</dbReference>
<dbReference type="Gene3D" id="1.10.150.20">
    <property type="entry name" value="5' to 3' exonuclease, C-terminal subdomain"/>
    <property type="match status" value="1"/>
</dbReference>
<dbReference type="CDD" id="cd09898">
    <property type="entry name" value="H3TH_53EXO"/>
    <property type="match status" value="1"/>
</dbReference>
<dbReference type="GO" id="GO:0033567">
    <property type="term" value="P:DNA replication, Okazaki fragment processing"/>
    <property type="evidence" value="ECO:0007669"/>
    <property type="project" value="InterPro"/>
</dbReference>
<dbReference type="Pfam" id="PF01367">
    <property type="entry name" value="5_3_exonuc"/>
    <property type="match status" value="1"/>
</dbReference>
<dbReference type="InterPro" id="IPR036279">
    <property type="entry name" value="5-3_exonuclease_C_sf"/>
</dbReference>
<evidence type="ECO:0000313" key="7">
    <source>
        <dbReference type="EMBL" id="QUM68371.1"/>
    </source>
</evidence>
<feature type="domain" description="5'-3' exonuclease" evidence="6">
    <location>
        <begin position="3"/>
        <end position="264"/>
    </location>
</feature>
<accession>A0AAQ0D521</accession>
<dbReference type="CDD" id="cd09859">
    <property type="entry name" value="PIN_53EXO"/>
    <property type="match status" value="1"/>
</dbReference>
<dbReference type="InterPro" id="IPR002421">
    <property type="entry name" value="5-3_exonuclease"/>
</dbReference>
<keyword evidence="2" id="KW-0378">Hydrolase</keyword>
<reference evidence="7" key="1">
    <citation type="journal article" date="2021" name="Front. Microbiol.">
        <title>Presence and Characterization of a Novel cfr-Carrying Tn558 Transposon Derivative in Staphylococcus delphini Isolated From Retail Food.</title>
        <authorList>
            <person name="Zhang F."/>
            <person name="Wu S."/>
            <person name="Huang J."/>
            <person name="Yang R."/>
            <person name="Zhang J."/>
            <person name="Lei T."/>
            <person name="Dai J."/>
            <person name="Ding Y."/>
            <person name="Xue L."/>
            <person name="Wang J."/>
            <person name="Chen M."/>
            <person name="Wu Q."/>
        </authorList>
    </citation>
    <scope>NUCLEOTIDE SEQUENCE</scope>
    <source>
        <strain evidence="7">2794-1</strain>
    </source>
</reference>
<dbReference type="GO" id="GO:0008409">
    <property type="term" value="F:5'-3' exonuclease activity"/>
    <property type="evidence" value="ECO:0007669"/>
    <property type="project" value="InterPro"/>
</dbReference>
<dbReference type="InterPro" id="IPR038969">
    <property type="entry name" value="FEN"/>
</dbReference>